<sequence length="141" mass="17263">MTTEYIEIQGYLEYDPDRQDMKSRTQYWCVLQLPNDLVRYYQYFVRKEKHVEMQMPAWGAHVSIIRGEKPDDEHIHLWKKYHKQKFTIRFNPYIDQIKDKKQPGSFYVINFESPELMQIRAELGLPVHRDFHLTIGRTYYD</sequence>
<dbReference type="EMBL" id="KY630187">
    <property type="protein sequence ID" value="AQW88708.1"/>
    <property type="molecule type" value="Genomic_DNA"/>
</dbReference>
<proteinExistence type="predicted"/>
<name>A0A1S6UAF0_9CAUD</name>
<organism evidence="2 3">
    <name type="scientific">Serratia phage BF</name>
    <dbReference type="NCBI Taxonomy" id="1962671"/>
    <lineage>
        <taxon>Viruses</taxon>
        <taxon>Duplodnaviria</taxon>
        <taxon>Heunggongvirae</taxon>
        <taxon>Uroviricota</taxon>
        <taxon>Caudoviricetes</taxon>
        <taxon>Eneladusvirus</taxon>
        <taxon>Eneladusvirus BF</taxon>
    </lineage>
</organism>
<dbReference type="Proteomes" id="UP000221837">
    <property type="component" value="Genome"/>
</dbReference>
<dbReference type="InterPro" id="IPR054498">
    <property type="entry name" value="2H-SAK"/>
</dbReference>
<evidence type="ECO:0000313" key="3">
    <source>
        <dbReference type="Proteomes" id="UP000221837"/>
    </source>
</evidence>
<evidence type="ECO:0000313" key="2">
    <source>
        <dbReference type="EMBL" id="AQW88708.1"/>
    </source>
</evidence>
<dbReference type="OrthoDB" id="14580at10239"/>
<accession>A0A1S6UAF0</accession>
<dbReference type="Pfam" id="PF22547">
    <property type="entry name" value="2H-SAK"/>
    <property type="match status" value="1"/>
</dbReference>
<evidence type="ECO:0000259" key="1">
    <source>
        <dbReference type="Pfam" id="PF22547"/>
    </source>
</evidence>
<reference evidence="2" key="1">
    <citation type="submission" date="2017-02" db="EMBL/GenBank/DDBJ databases">
        <title>Genome sequence of Serratia marcescens phage BF.</title>
        <authorList>
            <person name="Casey E."/>
            <person name="Fitzgerald B."/>
            <person name="Mahony J."/>
            <person name="Lugli G."/>
            <person name="Ventura M."/>
            <person name="van Sinderen D."/>
        </authorList>
    </citation>
    <scope>NUCLEOTIDE SEQUENCE [LARGE SCALE GENOMIC DNA]</scope>
</reference>
<keyword evidence="3" id="KW-1185">Reference proteome</keyword>
<feature type="domain" description="Swiss Army Knife 2H phosphoesterase" evidence="1">
    <location>
        <begin position="53"/>
        <end position="141"/>
    </location>
</feature>
<protein>
    <recommendedName>
        <fullName evidence="1">Swiss Army Knife 2H phosphoesterase domain-containing protein</fullName>
    </recommendedName>
</protein>
<gene>
    <name evidence="2" type="ORF">BF_0183</name>
</gene>